<proteinExistence type="predicted"/>
<dbReference type="Pfam" id="PF13041">
    <property type="entry name" value="PPR_2"/>
    <property type="match status" value="4"/>
</dbReference>
<evidence type="ECO:0000256" key="1">
    <source>
        <dbReference type="ARBA" id="ARBA00022737"/>
    </source>
</evidence>
<dbReference type="InterPro" id="IPR002885">
    <property type="entry name" value="PPR_rpt"/>
</dbReference>
<feature type="repeat" description="PPR" evidence="2">
    <location>
        <begin position="91"/>
        <end position="125"/>
    </location>
</feature>
<dbReference type="FunFam" id="1.25.40.10:FF:000031">
    <property type="entry name" value="Pentatricopeptide repeat-containing protein mitochondrial"/>
    <property type="match status" value="1"/>
</dbReference>
<dbReference type="GO" id="GO:0003723">
    <property type="term" value="F:RNA binding"/>
    <property type="evidence" value="ECO:0007669"/>
    <property type="project" value="InterPro"/>
</dbReference>
<dbReference type="OMA" id="LWPNDPA"/>
<dbReference type="KEGG" id="cic:CICLE_v10030165mg"/>
<organism evidence="3 4">
    <name type="scientific">Citrus clementina</name>
    <name type="common">Clementine</name>
    <name type="synonym">Citrus deliciosa x Citrus sinensis</name>
    <dbReference type="NCBI Taxonomy" id="85681"/>
    <lineage>
        <taxon>Eukaryota</taxon>
        <taxon>Viridiplantae</taxon>
        <taxon>Streptophyta</taxon>
        <taxon>Embryophyta</taxon>
        <taxon>Tracheophyta</taxon>
        <taxon>Spermatophyta</taxon>
        <taxon>Magnoliopsida</taxon>
        <taxon>eudicotyledons</taxon>
        <taxon>Gunneridae</taxon>
        <taxon>Pentapetalae</taxon>
        <taxon>rosids</taxon>
        <taxon>malvids</taxon>
        <taxon>Sapindales</taxon>
        <taxon>Rutaceae</taxon>
        <taxon>Aurantioideae</taxon>
        <taxon>Citrus</taxon>
    </lineage>
</organism>
<protein>
    <recommendedName>
        <fullName evidence="5">Pentacotripeptide-repeat region of PRORP domain-containing protein</fullName>
    </recommendedName>
</protein>
<dbReference type="eggNOG" id="KOG4197">
    <property type="taxonomic scope" value="Eukaryota"/>
</dbReference>
<dbReference type="InParanoid" id="V4SM64"/>
<dbReference type="FunFam" id="1.25.40.10:FF:000344">
    <property type="entry name" value="Pentatricopeptide repeat-containing protein"/>
    <property type="match status" value="1"/>
</dbReference>
<dbReference type="Proteomes" id="UP000030687">
    <property type="component" value="Unassembled WGS sequence"/>
</dbReference>
<evidence type="ECO:0008006" key="5">
    <source>
        <dbReference type="Google" id="ProtNLM"/>
    </source>
</evidence>
<dbReference type="GO" id="GO:0005739">
    <property type="term" value="C:mitochondrion"/>
    <property type="evidence" value="ECO:0007669"/>
    <property type="project" value="TreeGrafter"/>
</dbReference>
<dbReference type="PROSITE" id="PS51375">
    <property type="entry name" value="PPR"/>
    <property type="match status" value="4"/>
</dbReference>
<reference evidence="3 4" key="1">
    <citation type="submission" date="2013-10" db="EMBL/GenBank/DDBJ databases">
        <authorList>
            <consortium name="International Citrus Genome Consortium"/>
            <person name="Jenkins J."/>
            <person name="Schmutz J."/>
            <person name="Prochnik S."/>
            <person name="Rokhsar D."/>
            <person name="Gmitter F."/>
            <person name="Ollitrault P."/>
            <person name="Machado M."/>
            <person name="Talon M."/>
            <person name="Wincker P."/>
            <person name="Jaillon O."/>
            <person name="Morgante M."/>
        </authorList>
    </citation>
    <scope>NUCLEOTIDE SEQUENCE</scope>
    <source>
        <strain evidence="4">cv. Clemenules</strain>
    </source>
</reference>
<feature type="repeat" description="PPR" evidence="2">
    <location>
        <begin position="293"/>
        <end position="327"/>
    </location>
</feature>
<dbReference type="AlphaFoldDB" id="V4SM64"/>
<evidence type="ECO:0000313" key="4">
    <source>
        <dbReference type="Proteomes" id="UP000030687"/>
    </source>
</evidence>
<dbReference type="PANTHER" id="PTHR24015:SF1693">
    <property type="entry name" value="DYW DOMAIN-CONTAINING PROTEIN"/>
    <property type="match status" value="1"/>
</dbReference>
<dbReference type="Gramene" id="ESR38131">
    <property type="protein sequence ID" value="ESR38131"/>
    <property type="gene ID" value="CICLE_v10030165mg"/>
</dbReference>
<feature type="repeat" description="PPR" evidence="2">
    <location>
        <begin position="382"/>
        <end position="416"/>
    </location>
</feature>
<evidence type="ECO:0000313" key="3">
    <source>
        <dbReference type="EMBL" id="ESR38131.1"/>
    </source>
</evidence>
<dbReference type="InterPro" id="IPR011990">
    <property type="entry name" value="TPR-like_helical_dom_sf"/>
</dbReference>
<dbReference type="InterPro" id="IPR046960">
    <property type="entry name" value="PPR_At4g14850-like_plant"/>
</dbReference>
<dbReference type="EMBL" id="KI536978">
    <property type="protein sequence ID" value="ESR38131.1"/>
    <property type="molecule type" value="Genomic_DNA"/>
</dbReference>
<evidence type="ECO:0000256" key="2">
    <source>
        <dbReference type="PROSITE-ProRule" id="PRU00708"/>
    </source>
</evidence>
<dbReference type="NCBIfam" id="TIGR00756">
    <property type="entry name" value="PPR"/>
    <property type="match status" value="5"/>
</dbReference>
<feature type="non-terminal residue" evidence="3">
    <location>
        <position position="465"/>
    </location>
</feature>
<dbReference type="GO" id="GO:0009451">
    <property type="term" value="P:RNA modification"/>
    <property type="evidence" value="ECO:0007669"/>
    <property type="project" value="InterPro"/>
</dbReference>
<keyword evidence="4" id="KW-1185">Reference proteome</keyword>
<gene>
    <name evidence="3" type="ORF">CICLE_v10030165mg</name>
</gene>
<accession>V4SM64</accession>
<dbReference type="Gene3D" id="1.25.40.10">
    <property type="entry name" value="Tetratricopeptide repeat domain"/>
    <property type="match status" value="4"/>
</dbReference>
<feature type="repeat" description="PPR" evidence="2">
    <location>
        <begin position="192"/>
        <end position="226"/>
    </location>
</feature>
<dbReference type="PANTHER" id="PTHR24015">
    <property type="entry name" value="OS07G0578800 PROTEIN-RELATED"/>
    <property type="match status" value="1"/>
</dbReference>
<name>V4SM64_CITCL</name>
<sequence>MSPISRLPCAYHPFSCALTTICRHVDSDPADDFVCFSSNANASNEDSINLVAQLHQQNGSLQSLYFLNKIISFCAKSAFSQKLFHELPHRNVVAWNSLISGYLHVRLPEIAVSLFIKMLKEGIVPTAFSVSALLVACSQLDDEGIGAQVHCLILKQGLCYNVVVETGLIDTYSKCCNVEDSKRVFDQMKEKNVITWTSMVTAYAQNEQPDDAMILFKEMLSFGLRPNYVAYNSLLSSFSSLEYLGCCKQVHCRAVHEGLLDNVYIVVTLATVYSKCDSSLDFQNVHSSVRTRNQISWNAIIAGFCNLGSGEQALKCFCEMRQAGIDIDYCTVTSIGKQMHALIFKIGYDSNVFVQNRLVFMYAICGAISDAKKAFSSMDERDLVSWNSLLSGCAHHGYGREAVQLFEQMQKTEITPDGTTFLVVLSACCHAVFIDKGLQYFYLMRNDASLESPRAEHYAAIVGLL</sequence>
<keyword evidence="1" id="KW-0677">Repeat</keyword>